<proteinExistence type="predicted"/>
<evidence type="ECO:0008006" key="3">
    <source>
        <dbReference type="Google" id="ProtNLM"/>
    </source>
</evidence>
<evidence type="ECO:0000313" key="1">
    <source>
        <dbReference type="EMBL" id="MFB5681962.1"/>
    </source>
</evidence>
<keyword evidence="2" id="KW-1185">Reference proteome</keyword>
<gene>
    <name evidence="1" type="ORF">ACE3NQ_13650</name>
</gene>
<evidence type="ECO:0000313" key="2">
    <source>
        <dbReference type="Proteomes" id="UP001580407"/>
    </source>
</evidence>
<dbReference type="RefSeq" id="WP_375525730.1">
    <property type="nucleotide sequence ID" value="NZ_JBHILM010000014.1"/>
</dbReference>
<comment type="caution">
    <text evidence="1">The sequence shown here is derived from an EMBL/GenBank/DDBJ whole genome shotgun (WGS) entry which is preliminary data.</text>
</comment>
<name>A0ABV5B8D7_9BACL</name>
<reference evidence="1 2" key="1">
    <citation type="submission" date="2024-09" db="EMBL/GenBank/DDBJ databases">
        <authorList>
            <person name="Ruan L."/>
        </authorList>
    </citation>
    <scope>NUCLEOTIDE SEQUENCE [LARGE SCALE GENOMIC DNA]</scope>
    <source>
        <strain evidence="1 2">D33</strain>
    </source>
</reference>
<sequence length="115" mass="12694">MKKKELVVLSLVAVALIGTTVAVKSVSFADTDRQHEGTILPGVSGFDEGKVLSEEEMDTLLSKVESIGTHYGEFYRVESEDPSIPAEETVYDKQEVKPNTKQIIKEYGVFIKTAE</sequence>
<dbReference type="EMBL" id="JBHILM010000014">
    <property type="protein sequence ID" value="MFB5681962.1"/>
    <property type="molecule type" value="Genomic_DNA"/>
</dbReference>
<organism evidence="1 2">
    <name type="scientific">Paenibacillus terreus</name>
    <dbReference type="NCBI Taxonomy" id="1387834"/>
    <lineage>
        <taxon>Bacteria</taxon>
        <taxon>Bacillati</taxon>
        <taxon>Bacillota</taxon>
        <taxon>Bacilli</taxon>
        <taxon>Bacillales</taxon>
        <taxon>Paenibacillaceae</taxon>
        <taxon>Paenibacillus</taxon>
    </lineage>
</organism>
<protein>
    <recommendedName>
        <fullName evidence="3">PASTA domain-containing protein</fullName>
    </recommendedName>
</protein>
<accession>A0ABV5B8D7</accession>
<dbReference type="Proteomes" id="UP001580407">
    <property type="component" value="Unassembled WGS sequence"/>
</dbReference>